<accession>A0AC35U557</accession>
<sequence>MTVYRYGKVLKDNNRTELGGKLKKHYYKQSPTIFSNCHSNILPDYTNNVIVINTAGIDGTCGEDSGGALGNELKTSGHFVVDGIMSMVHGSCITLDKGRKNPWSNISLDYPENYFANISWYAREIIEFISLAE</sequence>
<evidence type="ECO:0000313" key="1">
    <source>
        <dbReference type="Proteomes" id="UP000095286"/>
    </source>
</evidence>
<organism evidence="1 2">
    <name type="scientific">Rhabditophanes sp. KR3021</name>
    <dbReference type="NCBI Taxonomy" id="114890"/>
    <lineage>
        <taxon>Eukaryota</taxon>
        <taxon>Metazoa</taxon>
        <taxon>Ecdysozoa</taxon>
        <taxon>Nematoda</taxon>
        <taxon>Chromadorea</taxon>
        <taxon>Rhabditida</taxon>
        <taxon>Tylenchina</taxon>
        <taxon>Panagrolaimomorpha</taxon>
        <taxon>Strongyloidoidea</taxon>
        <taxon>Alloionematidae</taxon>
        <taxon>Rhabditophanes</taxon>
    </lineage>
</organism>
<proteinExistence type="predicted"/>
<reference evidence="2" key="1">
    <citation type="submission" date="2016-11" db="UniProtKB">
        <authorList>
            <consortium name="WormBaseParasite"/>
        </authorList>
    </citation>
    <scope>IDENTIFICATION</scope>
    <source>
        <strain evidence="2">KR3021</strain>
    </source>
</reference>
<protein>
    <submittedName>
        <fullName evidence="2">Peptidase S1 domain-containing protein</fullName>
    </submittedName>
</protein>
<name>A0AC35U557_9BILA</name>
<dbReference type="WBParaSite" id="RSKR_0000761900.1">
    <property type="protein sequence ID" value="RSKR_0000761900.1"/>
    <property type="gene ID" value="RSKR_0000761900"/>
</dbReference>
<evidence type="ECO:0000313" key="2">
    <source>
        <dbReference type="WBParaSite" id="RSKR_0000761900.1"/>
    </source>
</evidence>
<dbReference type="Proteomes" id="UP000095286">
    <property type="component" value="Unplaced"/>
</dbReference>